<feature type="compositionally biased region" description="Basic and acidic residues" evidence="1">
    <location>
        <begin position="241"/>
        <end position="250"/>
    </location>
</feature>
<feature type="region of interest" description="Disordered" evidence="1">
    <location>
        <begin position="241"/>
        <end position="348"/>
    </location>
</feature>
<organism evidence="2 3">
    <name type="scientific">Linum tenue</name>
    <dbReference type="NCBI Taxonomy" id="586396"/>
    <lineage>
        <taxon>Eukaryota</taxon>
        <taxon>Viridiplantae</taxon>
        <taxon>Streptophyta</taxon>
        <taxon>Embryophyta</taxon>
        <taxon>Tracheophyta</taxon>
        <taxon>Spermatophyta</taxon>
        <taxon>Magnoliopsida</taxon>
        <taxon>eudicotyledons</taxon>
        <taxon>Gunneridae</taxon>
        <taxon>Pentapetalae</taxon>
        <taxon>rosids</taxon>
        <taxon>fabids</taxon>
        <taxon>Malpighiales</taxon>
        <taxon>Linaceae</taxon>
        <taxon>Linum</taxon>
    </lineage>
</organism>
<reference evidence="2" key="1">
    <citation type="submission" date="2022-08" db="EMBL/GenBank/DDBJ databases">
        <authorList>
            <person name="Gutierrez-Valencia J."/>
        </authorList>
    </citation>
    <scope>NUCLEOTIDE SEQUENCE</scope>
</reference>
<keyword evidence="3" id="KW-1185">Reference proteome</keyword>
<accession>A0AAV0P019</accession>
<feature type="compositionally biased region" description="Polar residues" evidence="1">
    <location>
        <begin position="264"/>
        <end position="277"/>
    </location>
</feature>
<dbReference type="EMBL" id="CAMGYJ010000008">
    <property type="protein sequence ID" value="CAI0463950.1"/>
    <property type="molecule type" value="Genomic_DNA"/>
</dbReference>
<gene>
    <name evidence="2" type="ORF">LITE_LOCUS35968</name>
</gene>
<feature type="non-terminal residue" evidence="2">
    <location>
        <position position="1"/>
    </location>
</feature>
<evidence type="ECO:0000313" key="2">
    <source>
        <dbReference type="EMBL" id="CAI0463950.1"/>
    </source>
</evidence>
<dbReference type="Proteomes" id="UP001154282">
    <property type="component" value="Unassembled WGS sequence"/>
</dbReference>
<evidence type="ECO:0000256" key="1">
    <source>
        <dbReference type="SAM" id="MobiDB-lite"/>
    </source>
</evidence>
<sequence length="533" mass="57485">PSPIGASTCAALFSSSAPYFTKAPPPFTPALRTASLCLFGGRLLHIKILAPSASCHPLLPSSAPRQSKAPLPFPPAPRNASPRSFGRRLSPFIRVDRVSYLPPPLASVGASSPLRDALIAPSVLLVAILLLGADLVSEAPPFAPTSSFRSSSLVEKGMLVDWAVYRKAKWRLAEAIDDAEDDKSGTQAELLSEGDMSSVELEPATGNFRATDDLDYCLLLWREKPEREQKHHILRAPPVDLKRKGERAPRWESSTIMVKMTKKASGTSGVGSRNAPSASAGRVPSPPDRALTAPEDASSPQLFLPLNPRDPLPEKASGKRPASAGSPADVPKKKKKPALGGIDEILAPPRSRRAVKPKELVPISPSAALNAPSAFTSAVELKNFLKLPLDEGTSPAGSACQHLFQAMLDVIALSDKGTENRERAHKNYLLASQLKTDKTTLQDVNSRLGEELALVKQQLSDALAADSVSAREEKEKELALRAKRIDDLEKELQTMSAARGRQRSSRKSWPRSVMTLWMPICRQQSSAIGSEIF</sequence>
<proteinExistence type="predicted"/>
<evidence type="ECO:0000313" key="3">
    <source>
        <dbReference type="Proteomes" id="UP001154282"/>
    </source>
</evidence>
<protein>
    <submittedName>
        <fullName evidence="2">Uncharacterized protein</fullName>
    </submittedName>
</protein>
<dbReference type="AlphaFoldDB" id="A0AAV0P019"/>
<name>A0AAV0P019_9ROSI</name>
<comment type="caution">
    <text evidence="2">The sequence shown here is derived from an EMBL/GenBank/DDBJ whole genome shotgun (WGS) entry which is preliminary data.</text>
</comment>
<feature type="region of interest" description="Disordered" evidence="1">
    <location>
        <begin position="66"/>
        <end position="85"/>
    </location>
</feature>